<dbReference type="STRING" id="337451.A0A443N959"/>
<feature type="region of interest" description="Disordered" evidence="7">
    <location>
        <begin position="1"/>
        <end position="121"/>
    </location>
</feature>
<feature type="compositionally biased region" description="Polar residues" evidence="7">
    <location>
        <begin position="33"/>
        <end position="49"/>
    </location>
</feature>
<name>A0A443N959_9MAGN</name>
<evidence type="ECO:0000256" key="3">
    <source>
        <dbReference type="ARBA" id="ARBA00022763"/>
    </source>
</evidence>
<dbReference type="GO" id="GO:0071942">
    <property type="term" value="C:XPC complex"/>
    <property type="evidence" value="ECO:0007669"/>
    <property type="project" value="TreeGrafter"/>
</dbReference>
<dbReference type="InterPro" id="IPR038765">
    <property type="entry name" value="Papain-like_cys_pep_sf"/>
</dbReference>
<evidence type="ECO:0000313" key="12">
    <source>
        <dbReference type="Proteomes" id="UP000283530"/>
    </source>
</evidence>
<feature type="domain" description="Rad4 beta-hairpin" evidence="9">
    <location>
        <begin position="731"/>
        <end position="794"/>
    </location>
</feature>
<dbReference type="Gene3D" id="2.40.50.140">
    <property type="entry name" value="Nucleic acid-binding proteins"/>
    <property type="match status" value="1"/>
</dbReference>
<evidence type="ECO:0000259" key="9">
    <source>
        <dbReference type="SMART" id="SM01031"/>
    </source>
</evidence>
<dbReference type="InterPro" id="IPR004583">
    <property type="entry name" value="DNA_repair_Rad4"/>
</dbReference>
<evidence type="ECO:0000313" key="11">
    <source>
        <dbReference type="EMBL" id="RWR75054.1"/>
    </source>
</evidence>
<dbReference type="Pfam" id="PF03835">
    <property type="entry name" value="Rad4"/>
    <property type="match status" value="1"/>
</dbReference>
<dbReference type="GO" id="GO:0005737">
    <property type="term" value="C:cytoplasm"/>
    <property type="evidence" value="ECO:0007669"/>
    <property type="project" value="TreeGrafter"/>
</dbReference>
<dbReference type="SMART" id="SM01031">
    <property type="entry name" value="BHD_2"/>
    <property type="match status" value="1"/>
</dbReference>
<dbReference type="GO" id="GO:0006289">
    <property type="term" value="P:nucleotide-excision repair"/>
    <property type="evidence" value="ECO:0007669"/>
    <property type="project" value="InterPro"/>
</dbReference>
<dbReference type="Gene3D" id="2.20.20.110">
    <property type="entry name" value="Rad4, beta-hairpin domain BHD1"/>
    <property type="match status" value="1"/>
</dbReference>
<comment type="similarity">
    <text evidence="2">Belongs to the XPC family.</text>
</comment>
<evidence type="ECO:0000256" key="1">
    <source>
        <dbReference type="ARBA" id="ARBA00004123"/>
    </source>
</evidence>
<protein>
    <submittedName>
        <fullName evidence="11">DNA repair protein RAD4 isoform X1</fullName>
    </submittedName>
</protein>
<dbReference type="Proteomes" id="UP000283530">
    <property type="component" value="Unassembled WGS sequence"/>
</dbReference>
<reference evidence="11 12" key="1">
    <citation type="journal article" date="2019" name="Nat. Plants">
        <title>Stout camphor tree genome fills gaps in understanding of flowering plant genome evolution.</title>
        <authorList>
            <person name="Chaw S.M."/>
            <person name="Liu Y.C."/>
            <person name="Wu Y.W."/>
            <person name="Wang H.Y."/>
            <person name="Lin C.I."/>
            <person name="Wu C.S."/>
            <person name="Ke H.M."/>
            <person name="Chang L.Y."/>
            <person name="Hsu C.Y."/>
            <person name="Yang H.T."/>
            <person name="Sudianto E."/>
            <person name="Hsu M.H."/>
            <person name="Wu K.P."/>
            <person name="Wang L.N."/>
            <person name="Leebens-Mack J.H."/>
            <person name="Tsai I.J."/>
        </authorList>
    </citation>
    <scope>NUCLEOTIDE SEQUENCE [LARGE SCALE GENOMIC DNA]</scope>
    <source>
        <strain evidence="12">cv. Chaw 1501</strain>
        <tissue evidence="11">Young leaves</tissue>
    </source>
</reference>
<evidence type="ECO:0000256" key="4">
    <source>
        <dbReference type="ARBA" id="ARBA00023204"/>
    </source>
</evidence>
<evidence type="ECO:0000259" key="8">
    <source>
        <dbReference type="SMART" id="SM01030"/>
    </source>
</evidence>
<evidence type="ECO:0000256" key="2">
    <source>
        <dbReference type="ARBA" id="ARBA00009525"/>
    </source>
</evidence>
<dbReference type="Pfam" id="PF10404">
    <property type="entry name" value="BHD_2"/>
    <property type="match status" value="1"/>
</dbReference>
<feature type="compositionally biased region" description="Basic and acidic residues" evidence="7">
    <location>
        <begin position="67"/>
        <end position="94"/>
    </location>
</feature>
<dbReference type="PANTHER" id="PTHR12135:SF0">
    <property type="entry name" value="DNA REPAIR PROTEIN COMPLEMENTING XP-C CELLS"/>
    <property type="match status" value="1"/>
</dbReference>
<feature type="region of interest" description="Disordered" evidence="7">
    <location>
        <begin position="910"/>
        <end position="935"/>
    </location>
</feature>
<feature type="region of interest" description="Disordered" evidence="7">
    <location>
        <begin position="435"/>
        <end position="471"/>
    </location>
</feature>
<dbReference type="InterPro" id="IPR018326">
    <property type="entry name" value="Rad4_beta-hairpin_dom1"/>
</dbReference>
<dbReference type="OrthoDB" id="300780at2759"/>
<feature type="coiled-coil region" evidence="6">
    <location>
        <begin position="865"/>
        <end position="894"/>
    </location>
</feature>
<dbReference type="Pfam" id="PF10403">
    <property type="entry name" value="BHD_1"/>
    <property type="match status" value="1"/>
</dbReference>
<proteinExistence type="inferred from homology"/>
<dbReference type="SMART" id="SM01032">
    <property type="entry name" value="BHD_3"/>
    <property type="match status" value="1"/>
</dbReference>
<evidence type="ECO:0000259" key="10">
    <source>
        <dbReference type="SMART" id="SM01032"/>
    </source>
</evidence>
<dbReference type="InterPro" id="IPR012340">
    <property type="entry name" value="NA-bd_OB-fold"/>
</dbReference>
<feature type="compositionally biased region" description="Polar residues" evidence="7">
    <location>
        <begin position="98"/>
        <end position="111"/>
    </location>
</feature>
<dbReference type="InterPro" id="IPR018325">
    <property type="entry name" value="Rad4/PNGase_transGLS-fold"/>
</dbReference>
<evidence type="ECO:0000256" key="7">
    <source>
        <dbReference type="SAM" id="MobiDB-lite"/>
    </source>
</evidence>
<organism evidence="11 12">
    <name type="scientific">Cinnamomum micranthum f. kanehirae</name>
    <dbReference type="NCBI Taxonomy" id="337451"/>
    <lineage>
        <taxon>Eukaryota</taxon>
        <taxon>Viridiplantae</taxon>
        <taxon>Streptophyta</taxon>
        <taxon>Embryophyta</taxon>
        <taxon>Tracheophyta</taxon>
        <taxon>Spermatophyta</taxon>
        <taxon>Magnoliopsida</taxon>
        <taxon>Magnoliidae</taxon>
        <taxon>Laurales</taxon>
        <taxon>Lauraceae</taxon>
        <taxon>Cinnamomum</taxon>
    </lineage>
</organism>
<feature type="compositionally biased region" description="Low complexity" evidence="7">
    <location>
        <begin position="393"/>
        <end position="404"/>
    </location>
</feature>
<comment type="subcellular location">
    <subcellularLocation>
        <location evidence="1">Nucleus</location>
    </subcellularLocation>
</comment>
<dbReference type="GO" id="GO:0000111">
    <property type="term" value="C:nucleotide-excision repair factor 2 complex"/>
    <property type="evidence" value="ECO:0007669"/>
    <property type="project" value="TreeGrafter"/>
</dbReference>
<keyword evidence="3" id="KW-0227">DNA damage</keyword>
<sequence length="1174" mass="129538">MRTRNQSKRPEKAPGSTGSENVIMKGKHDTESRSPTTQQRSGARTSSRVTIGRSLKRASSRKASYQKRQEGYTRRSELNDKTDCGIEESGKQNEEAEPTSNDTVVGSSNAAGRSPPEDKEQTVKCAFPGNIEDIDETDWQDGSVSISGLREDSSGITKRGLTVEFCESLPSVTRKVTKRASAEDKELAELVHKAHLLCLLARGRLIDSVCDDPLIQASLLSLVPSNLLNVSKVSKLTANALVPLVNWFNNNFHVRSPGFSERSFKSSLAYALETHEGTAEEVAALSVALFRAFNLTTRFVSVLDVASLKPAADIFDSPNKETSKVFTGKSSNLFMNVASNPNQISAAASGEICHESPQIRALQSRENDLCCKIGHSKDLAATVCPNDRMLESSAANASNGNNEACGTKSTEGPKRKGDIEYELQLQMALNATAADVHESGSGPDLKDGQSSSSSFTPPSKAGKRIRTNEPSVCAQGSSMAVWSRKLGPPLYWGEVFCSGETLTGRWVHIDAANGVIDGEEKVEAAAAACRRSLRYVVAFAGNGAKDVTRRYCTKWHTIASQRINSQWWNSVLSPLKELESRATGGVVSFETHWESSSSQVEKLKGVEVPGSLETCSNEAGGSSSSREYLPNAVRLTEGFDIEATKPQVMNIDAEYDKQISGVANRSCLEDMELETRALTEPLPTNQQAYRNHHLYAIERWLTKYQILHPKGPILGYCSGHPVYPRTCVHTLLTKQRWLRDGLQIKENESPAKAVKRSQKFNKVQTSEPNVCDVDDAEDTISLYGKWQTEPLCLPHAVNGMNERGQVDVWSEKCLPPGTTHLRLPRLVPVVKRLEIDFAPAMVGFEFRNGRSVPVFEGIVVCTEFKDAIMEAYAEEEERREAEEKKRDKAQAIARWYQLLSNMVTRQRLKSSYEVGSSSQKDEPANRSGDPCGTQVEDNVQLSQSHHGRFKDAHSYYQSVEFTGDHEHVFPVESQSFDEESSVRTKRCPCGFSIEVEEIFKNGGPSRLPQTGGIINIAVAEPSAMDSLSSTHIKLLASDLLSLTQIPNPVSFYLHGRFVSRAETVGVIVGRERKPNFLKFLIDDGTGCIPCIIWLNHHSSPYFSRHHPSDLRLISQIATDEAAAIQLGALARVRGRINAYRGVIQINVTDVVIERDPNAEILHWLDCIRVARDCY</sequence>
<dbReference type="Gene3D" id="3.90.260.10">
    <property type="entry name" value="Transglutaminase-like"/>
    <property type="match status" value="1"/>
</dbReference>
<gene>
    <name evidence="11" type="ORF">CKAN_00341700</name>
</gene>
<dbReference type="SUPFAM" id="SSF50249">
    <property type="entry name" value="Nucleic acid-binding proteins"/>
    <property type="match status" value="1"/>
</dbReference>
<evidence type="ECO:0000256" key="5">
    <source>
        <dbReference type="ARBA" id="ARBA00023242"/>
    </source>
</evidence>
<feature type="domain" description="Rad4 beta-hairpin" evidence="10">
    <location>
        <begin position="801"/>
        <end position="872"/>
    </location>
</feature>
<dbReference type="InterPro" id="IPR036985">
    <property type="entry name" value="Transglutaminase-like_sf"/>
</dbReference>
<dbReference type="PANTHER" id="PTHR12135">
    <property type="entry name" value="DNA REPAIR PROTEIN XP-C / RAD4"/>
    <property type="match status" value="1"/>
</dbReference>
<keyword evidence="12" id="KW-1185">Reference proteome</keyword>
<keyword evidence="4" id="KW-0234">DNA repair</keyword>
<keyword evidence="5" id="KW-0539">Nucleus</keyword>
<dbReference type="GO" id="GO:0003684">
    <property type="term" value="F:damaged DNA binding"/>
    <property type="evidence" value="ECO:0007669"/>
    <property type="project" value="InterPro"/>
</dbReference>
<accession>A0A443N959</accession>
<feature type="domain" description="Rad4 beta-hairpin" evidence="8">
    <location>
        <begin position="678"/>
        <end position="729"/>
    </location>
</feature>
<dbReference type="InterPro" id="IPR018328">
    <property type="entry name" value="Rad4_beta-hairpin_dom3"/>
</dbReference>
<comment type="caution">
    <text evidence="11">The sequence shown here is derived from an EMBL/GenBank/DDBJ whole genome shotgun (WGS) entry which is preliminary data.</text>
</comment>
<feature type="region of interest" description="Disordered" evidence="7">
    <location>
        <begin position="393"/>
        <end position="415"/>
    </location>
</feature>
<dbReference type="Gene3D" id="3.30.70.2460">
    <property type="entry name" value="Rad4, beta-hairpin domain BHD3"/>
    <property type="match status" value="1"/>
</dbReference>
<dbReference type="SMART" id="SM01030">
    <property type="entry name" value="BHD_1"/>
    <property type="match status" value="1"/>
</dbReference>
<dbReference type="InterPro" id="IPR042488">
    <property type="entry name" value="Rad4_BHD3_sf"/>
</dbReference>
<dbReference type="GO" id="GO:0003697">
    <property type="term" value="F:single-stranded DNA binding"/>
    <property type="evidence" value="ECO:0007669"/>
    <property type="project" value="TreeGrafter"/>
</dbReference>
<dbReference type="Pfam" id="PF10405">
    <property type="entry name" value="BHD_3"/>
    <property type="match status" value="1"/>
</dbReference>
<dbReference type="InterPro" id="IPR018327">
    <property type="entry name" value="BHD_2"/>
</dbReference>
<dbReference type="SUPFAM" id="SSF54001">
    <property type="entry name" value="Cysteine proteinases"/>
    <property type="match status" value="1"/>
</dbReference>
<dbReference type="GO" id="GO:0006298">
    <property type="term" value="P:mismatch repair"/>
    <property type="evidence" value="ECO:0007669"/>
    <property type="project" value="TreeGrafter"/>
</dbReference>
<dbReference type="EMBL" id="QPKB01000001">
    <property type="protein sequence ID" value="RWR75054.1"/>
    <property type="molecule type" value="Genomic_DNA"/>
</dbReference>
<dbReference type="AlphaFoldDB" id="A0A443N959"/>
<dbReference type="FunFam" id="3.30.70.2460:FF:000001">
    <property type="entry name" value="DNA repair protein Rad4 family"/>
    <property type="match status" value="1"/>
</dbReference>
<evidence type="ECO:0000256" key="6">
    <source>
        <dbReference type="SAM" id="Coils"/>
    </source>
</evidence>
<keyword evidence="6" id="KW-0175">Coiled coil</keyword>